<proteinExistence type="predicted"/>
<keyword evidence="2" id="KW-0031">Aminopeptidase</keyword>
<feature type="domain" description="Cytosol aminopeptidase" evidence="1">
    <location>
        <begin position="2"/>
        <end position="49"/>
    </location>
</feature>
<keyword evidence="2" id="KW-0378">Hydrolase</keyword>
<dbReference type="GO" id="GO:0006508">
    <property type="term" value="P:proteolysis"/>
    <property type="evidence" value="ECO:0007669"/>
    <property type="project" value="InterPro"/>
</dbReference>
<dbReference type="AlphaFoldDB" id="A0A655DIX1"/>
<dbReference type="Gene3D" id="3.40.630.10">
    <property type="entry name" value="Zn peptidases"/>
    <property type="match status" value="1"/>
</dbReference>
<reference evidence="2 3" key="1">
    <citation type="submission" date="2015-03" db="EMBL/GenBank/DDBJ databases">
        <authorList>
            <consortium name="Pathogen Informatics"/>
        </authorList>
    </citation>
    <scope>NUCLEOTIDE SEQUENCE [LARGE SCALE GENOMIC DNA]</scope>
    <source>
        <strain evidence="2 3">D00501624</strain>
    </source>
</reference>
<keyword evidence="2" id="KW-0645">Protease</keyword>
<dbReference type="EMBL" id="CQQC01000251">
    <property type="protein sequence ID" value="CNU68992.1"/>
    <property type="molecule type" value="Genomic_DNA"/>
</dbReference>
<dbReference type="GO" id="GO:0070006">
    <property type="term" value="F:metalloaminopeptidase activity"/>
    <property type="evidence" value="ECO:0007669"/>
    <property type="project" value="InterPro"/>
</dbReference>
<dbReference type="Proteomes" id="UP000039217">
    <property type="component" value="Unassembled WGS sequence"/>
</dbReference>
<gene>
    <name evidence="2" type="ORF">ERS007661_01042</name>
</gene>
<accession>A0A655DIX1</accession>
<dbReference type="SUPFAM" id="SSF53187">
    <property type="entry name" value="Zn-dependent exopeptidases"/>
    <property type="match status" value="1"/>
</dbReference>
<protein>
    <submittedName>
        <fullName evidence="2">Multifunctional aminopeptidase A</fullName>
        <ecNumber evidence="2">3.4.11.1</ecNumber>
    </submittedName>
</protein>
<dbReference type="InterPro" id="IPR000819">
    <property type="entry name" value="Peptidase_M17_C"/>
</dbReference>
<organism evidence="2 3">
    <name type="scientific">Mycobacterium tuberculosis</name>
    <dbReference type="NCBI Taxonomy" id="1773"/>
    <lineage>
        <taxon>Bacteria</taxon>
        <taxon>Bacillati</taxon>
        <taxon>Actinomycetota</taxon>
        <taxon>Actinomycetes</taxon>
        <taxon>Mycobacteriales</taxon>
        <taxon>Mycobacteriaceae</taxon>
        <taxon>Mycobacterium</taxon>
        <taxon>Mycobacterium tuberculosis complex</taxon>
    </lineage>
</organism>
<evidence type="ECO:0000259" key="1">
    <source>
        <dbReference type="Pfam" id="PF00883"/>
    </source>
</evidence>
<name>A0A655DIX1_MYCTX</name>
<dbReference type="EC" id="3.4.11.1" evidence="2"/>
<dbReference type="Pfam" id="PF00883">
    <property type="entry name" value="Peptidase_M17"/>
    <property type="match status" value="1"/>
</dbReference>
<sequence length="60" mass="6357">MLVAGVFLREFVAESVDWAHIDVAGPAYNTGSAWGYTPKGATGVPTRTMFAVLEDIAKNG</sequence>
<evidence type="ECO:0000313" key="2">
    <source>
        <dbReference type="EMBL" id="CNU68992.1"/>
    </source>
</evidence>
<evidence type="ECO:0000313" key="3">
    <source>
        <dbReference type="Proteomes" id="UP000039217"/>
    </source>
</evidence>
<dbReference type="GO" id="GO:0046872">
    <property type="term" value="F:metal ion binding"/>
    <property type="evidence" value="ECO:0007669"/>
    <property type="project" value="InterPro"/>
</dbReference>